<comment type="function">
    <text evidence="16">Acts in a DNA repair pathway for removal of UV-induced DNA damage that is distinct from classical nucleotide excision repair and in repair of ionizing radiation damage. Functions in homologous recombination repair of DNA double strand breaks and in recovery of stalled replication forks.</text>
</comment>
<protein>
    <recommendedName>
        <fullName evidence="5 16">Non-structural maintenance of chromosomes element 1 homolog</fullName>
        <ecNumber evidence="4 16">2.3.2.27</ecNumber>
    </recommendedName>
</protein>
<dbReference type="Pfam" id="PF08746">
    <property type="entry name" value="zf-RING-like"/>
    <property type="match status" value="1"/>
</dbReference>
<evidence type="ECO:0000256" key="6">
    <source>
        <dbReference type="ARBA" id="ARBA00022679"/>
    </source>
</evidence>
<evidence type="ECO:0000256" key="1">
    <source>
        <dbReference type="ARBA" id="ARBA00000900"/>
    </source>
</evidence>
<dbReference type="Gene3D" id="3.30.40.10">
    <property type="entry name" value="Zinc/RING finger domain, C3HC4 (zinc finger)"/>
    <property type="match status" value="1"/>
</dbReference>
<dbReference type="FunFam" id="1.10.10.10:FF:000270">
    <property type="entry name" value="Non-structural maintenance of chromosomes element 1 homolog"/>
    <property type="match status" value="1"/>
</dbReference>
<proteinExistence type="inferred from homology"/>
<evidence type="ECO:0000256" key="16">
    <source>
        <dbReference type="RuleBase" id="RU368018"/>
    </source>
</evidence>
<evidence type="ECO:0000256" key="14">
    <source>
        <dbReference type="ARBA" id="ARBA00023242"/>
    </source>
</evidence>
<accession>A0A4Z0A5Y9</accession>
<dbReference type="InterPro" id="IPR014857">
    <property type="entry name" value="Nse1_RING_C4HC3-type"/>
</dbReference>
<evidence type="ECO:0000256" key="13">
    <source>
        <dbReference type="ARBA" id="ARBA00023204"/>
    </source>
</evidence>
<feature type="compositionally biased region" description="Low complexity" evidence="17">
    <location>
        <begin position="268"/>
        <end position="284"/>
    </location>
</feature>
<evidence type="ECO:0000313" key="20">
    <source>
        <dbReference type="Proteomes" id="UP000298061"/>
    </source>
</evidence>
<dbReference type="Gene3D" id="3.90.1150.220">
    <property type="match status" value="1"/>
</dbReference>
<feature type="compositionally biased region" description="Acidic residues" evidence="17">
    <location>
        <begin position="323"/>
        <end position="341"/>
    </location>
</feature>
<dbReference type="GO" id="GO:0030915">
    <property type="term" value="C:Smc5-Smc6 complex"/>
    <property type="evidence" value="ECO:0007669"/>
    <property type="project" value="UniProtKB-UniRule"/>
</dbReference>
<evidence type="ECO:0000256" key="8">
    <source>
        <dbReference type="ARBA" id="ARBA00022763"/>
    </source>
</evidence>
<sequence>MASPADVQKLFLQAILSRRVVSVNLAKVLWKKCVDAVKVADDSLDIPWGPDKNAWDDFISRINESLNPIDLELASSTDEKTGRQMFALVNRNGDEVAQMATDYSPLEIAYFKALVEQIMLAPNYSYSISSMAALREVNSLKSNMTKTQAENVLASFVAKGWLLKPKKGRYSLSTRTLLELQPYIRQTYPDEKLECTVCMEIVTRGTRCYTSNCKIQLHGHCMTAYRKTHSKCPSCNTDWSKGSGAEKLLLVGENAAPKDDGRAGRGGRAQPRQATARKMSPARARLPRRTRRKTNLLSNLRRRRRDADRVNVANVSLGASSVSEDEEEKEEDAMEVDEEEAAPTAKAKGKRRR</sequence>
<comment type="subunit">
    <text evidence="16">Component of the Smc5-Smc6 complex.</text>
</comment>
<dbReference type="AlphaFoldDB" id="A0A4Z0A5Y9"/>
<feature type="domain" description="RING-type" evidence="18">
    <location>
        <begin position="195"/>
        <end position="236"/>
    </location>
</feature>
<dbReference type="STRING" id="135208.A0A4Z0A5Y9"/>
<dbReference type="GO" id="GO:0061630">
    <property type="term" value="F:ubiquitin protein ligase activity"/>
    <property type="evidence" value="ECO:0007669"/>
    <property type="project" value="UniProtKB-EC"/>
</dbReference>
<keyword evidence="10 16" id="KW-0833">Ubl conjugation pathway</keyword>
<keyword evidence="11 16" id="KW-0862">Zinc</keyword>
<name>A0A4Z0A5Y9_9AGAM</name>
<dbReference type="PANTHER" id="PTHR20973:SF0">
    <property type="entry name" value="NON-STRUCTURAL MAINTENANCE OF CHROMOSOMES ELEMENT 1 HOMOLOG"/>
    <property type="match status" value="1"/>
</dbReference>
<keyword evidence="6 16" id="KW-0808">Transferase</keyword>
<dbReference type="PANTHER" id="PTHR20973">
    <property type="entry name" value="NON-SMC ELEMENT 1-RELATED"/>
    <property type="match status" value="1"/>
</dbReference>
<evidence type="ECO:0000256" key="5">
    <source>
        <dbReference type="ARBA" id="ARBA00019422"/>
    </source>
</evidence>
<gene>
    <name evidence="19" type="ORF">EWM64_g2245</name>
</gene>
<evidence type="ECO:0000256" key="9">
    <source>
        <dbReference type="ARBA" id="ARBA00022771"/>
    </source>
</evidence>
<dbReference type="PROSITE" id="PS50089">
    <property type="entry name" value="ZF_RING_2"/>
    <property type="match status" value="1"/>
</dbReference>
<evidence type="ECO:0000256" key="12">
    <source>
        <dbReference type="ARBA" id="ARBA00023172"/>
    </source>
</evidence>
<evidence type="ECO:0000259" key="18">
    <source>
        <dbReference type="PROSITE" id="PS50089"/>
    </source>
</evidence>
<evidence type="ECO:0000256" key="15">
    <source>
        <dbReference type="PROSITE-ProRule" id="PRU00175"/>
    </source>
</evidence>
<comment type="caution">
    <text evidence="19">The sequence shown here is derived from an EMBL/GenBank/DDBJ whole genome shotgun (WGS) entry which is preliminary data.</text>
</comment>
<evidence type="ECO:0000256" key="4">
    <source>
        <dbReference type="ARBA" id="ARBA00012483"/>
    </source>
</evidence>
<dbReference type="Pfam" id="PF07574">
    <property type="entry name" value="SMC_Nse1"/>
    <property type="match status" value="1"/>
</dbReference>
<evidence type="ECO:0000256" key="7">
    <source>
        <dbReference type="ARBA" id="ARBA00022723"/>
    </source>
</evidence>
<evidence type="ECO:0000256" key="10">
    <source>
        <dbReference type="ARBA" id="ARBA00022786"/>
    </source>
</evidence>
<evidence type="ECO:0000256" key="17">
    <source>
        <dbReference type="SAM" id="MobiDB-lite"/>
    </source>
</evidence>
<keyword evidence="7 16" id="KW-0479">Metal-binding</keyword>
<comment type="similarity">
    <text evidence="3 16">Belongs to the NSE1 family.</text>
</comment>
<evidence type="ECO:0000256" key="2">
    <source>
        <dbReference type="ARBA" id="ARBA00004123"/>
    </source>
</evidence>
<dbReference type="GO" id="GO:0008270">
    <property type="term" value="F:zinc ion binding"/>
    <property type="evidence" value="ECO:0007669"/>
    <property type="project" value="UniProtKB-KW"/>
</dbReference>
<comment type="subcellular location">
    <subcellularLocation>
        <location evidence="2 16">Nucleus</location>
    </subcellularLocation>
</comment>
<dbReference type="InterPro" id="IPR011513">
    <property type="entry name" value="Nse1"/>
</dbReference>
<dbReference type="GO" id="GO:0000724">
    <property type="term" value="P:double-strand break repair via homologous recombination"/>
    <property type="evidence" value="ECO:0007669"/>
    <property type="project" value="TreeGrafter"/>
</dbReference>
<feature type="region of interest" description="Disordered" evidence="17">
    <location>
        <begin position="255"/>
        <end position="353"/>
    </location>
</feature>
<dbReference type="InterPro" id="IPR036388">
    <property type="entry name" value="WH-like_DNA-bd_sf"/>
</dbReference>
<keyword evidence="13 16" id="KW-0234">DNA repair</keyword>
<evidence type="ECO:0000313" key="19">
    <source>
        <dbReference type="EMBL" id="TFY81763.1"/>
    </source>
</evidence>
<dbReference type="Proteomes" id="UP000298061">
    <property type="component" value="Unassembled WGS sequence"/>
</dbReference>
<reference evidence="19 20" key="1">
    <citation type="submission" date="2019-02" db="EMBL/GenBank/DDBJ databases">
        <title>Genome sequencing of the rare red list fungi Hericium alpestre (H. flagellum).</title>
        <authorList>
            <person name="Buettner E."/>
            <person name="Kellner H."/>
        </authorList>
    </citation>
    <scope>NUCLEOTIDE SEQUENCE [LARGE SCALE GENOMIC DNA]</scope>
    <source>
        <strain evidence="19 20">DSM 108284</strain>
    </source>
</reference>
<dbReference type="Gene3D" id="1.10.10.10">
    <property type="entry name" value="Winged helix-like DNA-binding domain superfamily/Winged helix DNA-binding domain"/>
    <property type="match status" value="1"/>
</dbReference>
<evidence type="ECO:0000256" key="11">
    <source>
        <dbReference type="ARBA" id="ARBA00022833"/>
    </source>
</evidence>
<keyword evidence="14 16" id="KW-0539">Nucleus</keyword>
<keyword evidence="8 16" id="KW-0227">DNA damage</keyword>
<keyword evidence="20" id="KW-1185">Reference proteome</keyword>
<dbReference type="InterPro" id="IPR013083">
    <property type="entry name" value="Znf_RING/FYVE/PHD"/>
</dbReference>
<evidence type="ECO:0000256" key="3">
    <source>
        <dbReference type="ARBA" id="ARBA00010258"/>
    </source>
</evidence>
<feature type="compositionally biased region" description="Basic residues" evidence="17">
    <location>
        <begin position="285"/>
        <end position="304"/>
    </location>
</feature>
<comment type="catalytic activity">
    <reaction evidence="1 16">
        <text>S-ubiquitinyl-[E2 ubiquitin-conjugating enzyme]-L-cysteine + [acceptor protein]-L-lysine = [E2 ubiquitin-conjugating enzyme]-L-cysteine + N(6)-ubiquitinyl-[acceptor protein]-L-lysine.</text>
        <dbReference type="EC" id="2.3.2.27"/>
    </reaction>
</comment>
<dbReference type="GO" id="GO:0005634">
    <property type="term" value="C:nucleus"/>
    <property type="evidence" value="ECO:0007669"/>
    <property type="project" value="UniProtKB-SubCell"/>
</dbReference>
<keyword evidence="12 16" id="KW-0233">DNA recombination</keyword>
<dbReference type="InterPro" id="IPR001841">
    <property type="entry name" value="Znf_RING"/>
</dbReference>
<dbReference type="SUPFAM" id="SSF57850">
    <property type="entry name" value="RING/U-box"/>
    <property type="match status" value="1"/>
</dbReference>
<dbReference type="EMBL" id="SFCI01000176">
    <property type="protein sequence ID" value="TFY81763.1"/>
    <property type="molecule type" value="Genomic_DNA"/>
</dbReference>
<keyword evidence="9 15" id="KW-0863">Zinc-finger</keyword>
<organism evidence="19 20">
    <name type="scientific">Hericium alpestre</name>
    <dbReference type="NCBI Taxonomy" id="135208"/>
    <lineage>
        <taxon>Eukaryota</taxon>
        <taxon>Fungi</taxon>
        <taxon>Dikarya</taxon>
        <taxon>Basidiomycota</taxon>
        <taxon>Agaricomycotina</taxon>
        <taxon>Agaricomycetes</taxon>
        <taxon>Russulales</taxon>
        <taxon>Hericiaceae</taxon>
        <taxon>Hericium</taxon>
    </lineage>
</organism>
<dbReference type="OrthoDB" id="185455at2759"/>
<dbReference type="EC" id="2.3.2.27" evidence="4 16"/>